<dbReference type="EnsemblMetazoa" id="MDOA010692-RB">
    <property type="protein sequence ID" value="MDOA010692-PB"/>
    <property type="gene ID" value="MDOA010692"/>
</dbReference>
<dbReference type="SMART" id="SM00369">
    <property type="entry name" value="LRR_TYP"/>
    <property type="match status" value="4"/>
</dbReference>
<sequence length="365" mass="43298">MNRRCLHWSYLNYKEIPMDLYLYEDLEEVYLKENYIAAIPKWFLNLTNLKFIHLAGNNLTQLPEELYLLENLEFLDVSNNQLQHLPTSIGYMLNLLHLNVSSNELTDLPKTLTYMKRLESLNISKNKLKRIPQFICECSRLNELNLSENTEVWHIPERVANMPSLQMLSADKCSLIYLPVALAKFLDYLRIFNNSAITHIPIIYEKFYQNYFETPTKSPHIPVTHSDFFWVIEKETFKKLLLPIGTRQIFAVPSKENQVTLYDDCLKTLENWNRLSPFYENPALKHILPEKYMVNHIRNGPTARCTVFKCSNPLFTTYYFMVVKRRGSTSKQLFTCYFCTMYCANVWLNENNKKYYCVDWEICDD</sequence>
<dbReference type="InterPro" id="IPR003591">
    <property type="entry name" value="Leu-rich_rpt_typical-subtyp"/>
</dbReference>
<dbReference type="eggNOG" id="KOG0619">
    <property type="taxonomic scope" value="Eukaryota"/>
</dbReference>
<organism evidence="3">
    <name type="scientific">Musca domestica</name>
    <name type="common">House fly</name>
    <dbReference type="NCBI Taxonomy" id="7370"/>
    <lineage>
        <taxon>Eukaryota</taxon>
        <taxon>Metazoa</taxon>
        <taxon>Ecdysozoa</taxon>
        <taxon>Arthropoda</taxon>
        <taxon>Hexapoda</taxon>
        <taxon>Insecta</taxon>
        <taxon>Pterygota</taxon>
        <taxon>Neoptera</taxon>
        <taxon>Endopterygota</taxon>
        <taxon>Diptera</taxon>
        <taxon>Brachycera</taxon>
        <taxon>Muscomorpha</taxon>
        <taxon>Muscoidea</taxon>
        <taxon>Muscidae</taxon>
        <taxon>Musca</taxon>
    </lineage>
</organism>
<dbReference type="InterPro" id="IPR050216">
    <property type="entry name" value="LRR_domain-containing"/>
</dbReference>
<keyword evidence="1" id="KW-0433">Leucine-rich repeat</keyword>
<dbReference type="VEuPathDB" id="VectorBase:MDOMA2_001242"/>
<name>A0A1I8N1Y6_MUSDO</name>
<dbReference type="SMART" id="SM00364">
    <property type="entry name" value="LRR_BAC"/>
    <property type="match status" value="4"/>
</dbReference>
<dbReference type="InterPro" id="IPR001611">
    <property type="entry name" value="Leu-rich_rpt"/>
</dbReference>
<dbReference type="GO" id="GO:0005737">
    <property type="term" value="C:cytoplasm"/>
    <property type="evidence" value="ECO:0007669"/>
    <property type="project" value="TreeGrafter"/>
</dbReference>
<dbReference type="Gene3D" id="3.80.10.10">
    <property type="entry name" value="Ribonuclease Inhibitor"/>
    <property type="match status" value="1"/>
</dbReference>
<reference evidence="3" key="1">
    <citation type="submission" date="2020-05" db="UniProtKB">
        <authorList>
            <consortium name="EnsemblMetazoa"/>
        </authorList>
    </citation>
    <scope>IDENTIFICATION</scope>
    <source>
        <strain evidence="3">Aabys</strain>
    </source>
</reference>
<dbReference type="PANTHER" id="PTHR48051">
    <property type="match status" value="1"/>
</dbReference>
<dbReference type="InterPro" id="IPR032675">
    <property type="entry name" value="LRR_dom_sf"/>
</dbReference>
<evidence type="ECO:0000256" key="2">
    <source>
        <dbReference type="ARBA" id="ARBA00022737"/>
    </source>
</evidence>
<evidence type="ECO:0000256" key="1">
    <source>
        <dbReference type="ARBA" id="ARBA00022614"/>
    </source>
</evidence>
<proteinExistence type="predicted"/>
<dbReference type="PROSITE" id="PS51450">
    <property type="entry name" value="LRR"/>
    <property type="match status" value="3"/>
</dbReference>
<dbReference type="OrthoDB" id="2021138at2759"/>
<evidence type="ECO:0000313" key="3">
    <source>
        <dbReference type="EnsemblMetazoa" id="MDOA010692-PB"/>
    </source>
</evidence>
<dbReference type="SUPFAM" id="SSF52058">
    <property type="entry name" value="L domain-like"/>
    <property type="match status" value="1"/>
</dbReference>
<dbReference type="PANTHER" id="PTHR48051:SF1">
    <property type="entry name" value="RAS SUPPRESSOR PROTEIN 1"/>
    <property type="match status" value="1"/>
</dbReference>
<keyword evidence="2" id="KW-0677">Repeat</keyword>
<accession>A0A1I8N1Y6</accession>
<gene>
    <name evidence="3" type="primary">101899895</name>
</gene>
<dbReference type="VEuPathDB" id="VectorBase:MDOA010692"/>
<evidence type="ECO:0008006" key="4">
    <source>
        <dbReference type="Google" id="ProtNLM"/>
    </source>
</evidence>
<dbReference type="Pfam" id="PF13855">
    <property type="entry name" value="LRR_8"/>
    <property type="match status" value="2"/>
</dbReference>
<dbReference type="STRING" id="7370.A0A1I8N1Y6"/>
<dbReference type="AlphaFoldDB" id="A0A1I8N1Y6"/>
<protein>
    <recommendedName>
        <fullName evidence="4">Leucine rich repeat protein</fullName>
    </recommendedName>
</protein>